<dbReference type="InterPro" id="IPR050708">
    <property type="entry name" value="T6SS_VgrG/RHS"/>
</dbReference>
<accession>D3Q1Y1</accession>
<feature type="compositionally biased region" description="Gly residues" evidence="4">
    <location>
        <begin position="2440"/>
        <end position="2455"/>
    </location>
</feature>
<feature type="compositionally biased region" description="Gly residues" evidence="4">
    <location>
        <begin position="2210"/>
        <end position="2295"/>
    </location>
</feature>
<dbReference type="InterPro" id="IPR022385">
    <property type="entry name" value="Rhs_assc_core"/>
</dbReference>
<dbReference type="PANTHER" id="PTHR32305">
    <property type="match status" value="1"/>
</dbReference>
<feature type="domain" description="Insecticide toxin TcdB middle/N-terminal" evidence="6">
    <location>
        <begin position="620"/>
        <end position="748"/>
    </location>
</feature>
<dbReference type="Pfam" id="PF12256">
    <property type="entry name" value="TcdB_toxin_midN"/>
    <property type="match status" value="1"/>
</dbReference>
<dbReference type="PANTHER" id="PTHR32305:SF15">
    <property type="entry name" value="PROTEIN RHSA-RELATED"/>
    <property type="match status" value="1"/>
</dbReference>
<organism evidence="7 8">
    <name type="scientific">Stackebrandtia nassauensis (strain DSM 44728 / CIP 108903 / NRRL B-16338 / NBRC 102104 / LLR-40K-21)</name>
    <dbReference type="NCBI Taxonomy" id="446470"/>
    <lineage>
        <taxon>Bacteria</taxon>
        <taxon>Bacillati</taxon>
        <taxon>Actinomycetota</taxon>
        <taxon>Actinomycetes</taxon>
        <taxon>Glycomycetales</taxon>
        <taxon>Glycomycetaceae</taxon>
        <taxon>Stackebrandtia</taxon>
    </lineage>
</organism>
<evidence type="ECO:0000256" key="2">
    <source>
        <dbReference type="ARBA" id="ARBA00022525"/>
    </source>
</evidence>
<sequence>MSTDLGITLSGKDPAELAVKHQVRVDPLTGRALISVPLELTLGRGGFGPQLSLRYDSTGTPSPFGTGWALDGQLAVSVGTRGRLPSYDSSEVYSFSLSGELVPTSETFGVDGYTVKRWRARREDSHIRVEQWTNDETGRVHWRTRDTSNTLSIYGLNPDDSTRIFDPEEPGRVFSWLVERQFDTAGNAVFYEYDKEDRSTLDEWDRNEPFERGRGGATAQRYLRNVYYGNSEPLGPDEAVPEGNTWRLRVELEYTARPDAYSTYTAGFEVRTYRLCERIAQYHEFAALGGEELVAAYDLDHVLDESGSRLTAVNYTGFSGEDDRSVPPLSFTYTEPEVEGYFGDAPVEAARNTPGGITGRNHWMDLYGDGLPGILTETPQAWLYKSNEGNGRFGQQTLVGARPAYALDQVALADFDADGNPNLAVLHGRSGGFYAFDRDTETWRGFRSFEELPHLESAQGRAQWLDVNGDGRAELVFADAERFTWYPSLGERGFGDPVTHELPAAADAPFAEVGQVDFRFADMCGHGMADQVRVRNGRVEYWPQHGRGRFGEPVLMAGAPVFAPDHEFDVNRVLLVDLDGTGTADIVYLGANEVRWWYNASGNRLLPGGRIPVSVDNLSTVRVLDFLGDGTPCLVWSSPYPDSADDIRFLRLTSGIKPHLITELDTGTGARHSLTYTTSAEHYLRDRRANRKWSTKLPSHTTVVNSHETRDLVGGARALSRFEYHDGRFDHEERLLMFGAVDRWDTDGDAGPDTVGSCVRQWFHPGTNRPRLIDAWNGDPDEAPLPFHVVDDAAALLPGEYEHAVVGLAGRPLREECFPVTPLGEREAVPLAVTRLSYGARKLAEGVTGHDVSVGAYRAQRLAAVYEGVADDPRLTHEMTLDVTAEGIASLRCNVSYPRRGTADTPQQTKLRMAAFRLNALTVDEPQRWEPGIDVASDEYELTGFLPGESGIFDYLALRQEIADAVDTAIAFDATPSPFPTARLIGARRAYFWNNSGTAALPHGQVGAVTRPHHSEEACLTTGFANTVGDGEITAGMLTQAGYTLREGYWWRSGETLHYGERFNLVERAVRPDGGRTVYGYDAAEFAPVSVTDPLDNVVTASLDYRRLAVNRTVDPNGTVTESILDPLGVASVATVHGDVDGVDYGQDPLADYNPQPAPTVAEVLDDPDAYVQNAASFMHYELGAPSVVVRLVREQLSHGGAPTPDRTGVIISYVDGFGRPLQTKKLVDPGDAVRRDEGGDLILGPDGNPVLGPVPQRWLADGHVSYNLKQESVRLYEPFYTGTPAYESDTELATFGAEHRYRHDALGRLTRHDFPNQTFERIERGPWSVTDYDGNDTVQDSGYRLLRESLPATEPERRAYDQTVPHADTPTISYLDTDGGVVATSQVTTAGQPPSVTTVDRDVHGSEITTTDARGIAALRHYRDMMDRSWRTDSVDAGIEFCVIDVYDRETHSWTPNGEHIRHQYDSLDRPTAVEVGGRRVQEFTYGEAVPDGADRNARGLLVRQRDQAGTEEFDSYSPFGEVLRVSRRLASDYTTEPDWSGPVALDPETHTSAYDYDAVSRVARARLADDSVRTMTYAAGGGLTRVRVSTTDGKVTDLDVLDGVEYNARGERVAAALGNGVDLSYVYDPETFRTALRTATRGTTVLSDVEYTYDPVGNVIRARDNAQQPGGGPITGLTVSPESTYTYDAAYRLINATGRVHQALLEHDYIPGGAGTVKGTRHLSLNNGAAVERYSRTYEYDAVGNRRYMRHNGTSRTWVSDMWISSISNRSLPALEPSGVTVPDPEDRFDDAGNVIRLAHLRRMEWSYRGTLSRAVVIERDDDPDDAEYYCYDGAGQRVRKVFTRLVSGQVETTEKIYLDGCEIKRIRSNGSTLLERLTSLVTDENRRVALIHRWNTDTTGRETDDVDDVRVRYPLGNHLDSAELELDEAGAVVSYEEYFPFGGTAFVAGDSLREVRMRDYRFSGKENDDATGLYYFGHRYYAAWTGRWISADPMGPVDGTNLYVYVRNNPVTFADPNGLQTTTTETQQGEHHVVEMPELPEALRGVRLTPAQVRLWNQGELAIVRLPGSDAPTVMSRREYLALLRRVLRQGGNATTVRVTPRRRRGGNSTPSHSADAAATDASIDESSSTAEGGGAETGDGGGAGSTTSTGPGGGEASADGTGTESGTGSGESTTGPDGNGAGSTGTGTDAGTGTNSGDGSTTPETGTGGGEGTGTGTGGGGTGTTGTGPGSGATGTGTGGGGTGTAPGGGTGAAGAGPGGGATGTGSGSGSRPGGGTGTNPGTGGGSGGSPTGSAQGAPGGSPDGFEGGEAGGVAGGAVGGRVGGDLEHGVLGGGGTGAGSQSDDGTDSRHLGGSTPGGGDTGGSAPGSGSGGSDSRPGQTGTGSGGNPRPDGGSGRGGRGGHGGAGSGQSGGQSGGSPNGAPGGNPNGNPNGTPSGAGGGSGSTGNGGGSPTTMDRVAQIAGYTNLEFGGDEGGRSGGIPGGMGWLHGSGWQMLYTALSVFSLVTLFASVGIRSFFRGVLELGRRLAPLFTRVFWRRLATSASRMLTRRFWRRAWRNFTRSSFARFFWDSRNYDSIRRAYWNARGGANGMQLHHWFFEQNGGFVGRFIPNGLKNAGWNLFAVPAFTNNYVSRQFTIGSARWFLSRGWGTAIRIAIPGSLISGGYWGARLGEWLSDDSPAPPPASQSTPESSSR</sequence>
<evidence type="ECO:0000259" key="6">
    <source>
        <dbReference type="Pfam" id="PF12256"/>
    </source>
</evidence>
<protein>
    <submittedName>
        <fullName evidence="7">Rhs family protein-like protein</fullName>
    </submittedName>
</protein>
<dbReference type="KEGG" id="sna:Snas_2155"/>
<evidence type="ECO:0000256" key="1">
    <source>
        <dbReference type="ARBA" id="ARBA00004613"/>
    </source>
</evidence>
<reference evidence="7 8" key="1">
    <citation type="journal article" date="2009" name="Stand. Genomic Sci.">
        <title>Complete genome sequence of Stackebrandtia nassauensis type strain (LLR-40K-21).</title>
        <authorList>
            <person name="Munk C."/>
            <person name="Lapidus A."/>
            <person name="Copeland A."/>
            <person name="Jando M."/>
            <person name="Mayilraj S."/>
            <person name="Glavina Del Rio T."/>
            <person name="Nolan M."/>
            <person name="Chen F."/>
            <person name="Lucas S."/>
            <person name="Tice H."/>
            <person name="Cheng J.F."/>
            <person name="Han C."/>
            <person name="Detter J.C."/>
            <person name="Bruce D."/>
            <person name="Goodwin L."/>
            <person name="Chain P."/>
            <person name="Pitluck S."/>
            <person name="Goker M."/>
            <person name="Ovchinikova G."/>
            <person name="Pati A."/>
            <person name="Ivanova N."/>
            <person name="Mavromatis K."/>
            <person name="Chen A."/>
            <person name="Palaniappan K."/>
            <person name="Land M."/>
            <person name="Hauser L."/>
            <person name="Chang Y.J."/>
            <person name="Jeffries C.D."/>
            <person name="Bristow J."/>
            <person name="Eisen J.A."/>
            <person name="Markowitz V."/>
            <person name="Hugenholtz P."/>
            <person name="Kyrpides N.C."/>
            <person name="Klenk H.P."/>
        </authorList>
    </citation>
    <scope>NUCLEOTIDE SEQUENCE [LARGE SCALE GENOMIC DNA]</scope>
    <source>
        <strain evidence="8">DSM 44728 / CIP 108903 / NRRL B-16338 / NBRC 102104 / LLR-40K-21</strain>
    </source>
</reference>
<dbReference type="eggNOG" id="COG3209">
    <property type="taxonomic scope" value="Bacteria"/>
</dbReference>
<evidence type="ECO:0000256" key="3">
    <source>
        <dbReference type="ARBA" id="ARBA00023026"/>
    </source>
</evidence>
<gene>
    <name evidence="7" type="ordered locus">Snas_2155</name>
</gene>
<dbReference type="GO" id="GO:0005576">
    <property type="term" value="C:extracellular region"/>
    <property type="evidence" value="ECO:0007669"/>
    <property type="project" value="UniProtKB-SubCell"/>
</dbReference>
<dbReference type="PRINTS" id="PR00394">
    <property type="entry name" value="RHSPROTEIN"/>
</dbReference>
<keyword evidence="2" id="KW-0964">Secreted</keyword>
<dbReference type="RefSeq" id="WP_013017419.1">
    <property type="nucleotide sequence ID" value="NC_013947.1"/>
</dbReference>
<evidence type="ECO:0000256" key="4">
    <source>
        <dbReference type="SAM" id="MobiDB-lite"/>
    </source>
</evidence>
<keyword evidence="3" id="KW-0843">Virulence</keyword>
<feature type="compositionally biased region" description="Low complexity" evidence="4">
    <location>
        <begin position="2112"/>
        <end position="2134"/>
    </location>
</feature>
<dbReference type="Proteomes" id="UP000000844">
    <property type="component" value="Chromosome"/>
</dbReference>
<proteinExistence type="predicted"/>
<dbReference type="SUPFAM" id="SSF69318">
    <property type="entry name" value="Integrin alpha N-terminal domain"/>
    <property type="match status" value="1"/>
</dbReference>
<feature type="compositionally biased region" description="Gly residues" evidence="4">
    <location>
        <begin position="2359"/>
        <end position="2377"/>
    </location>
</feature>
<dbReference type="Pfam" id="PF12255">
    <property type="entry name" value="TcdB_toxin_midC"/>
    <property type="match status" value="1"/>
</dbReference>
<evidence type="ECO:0000313" key="7">
    <source>
        <dbReference type="EMBL" id="ADD41848.1"/>
    </source>
</evidence>
<feature type="compositionally biased region" description="Gly residues" evidence="4">
    <location>
        <begin position="2385"/>
        <end position="2431"/>
    </location>
</feature>
<feature type="compositionally biased region" description="Gly residues" evidence="4">
    <location>
        <begin position="2181"/>
        <end position="2200"/>
    </location>
</feature>
<evidence type="ECO:0000313" key="8">
    <source>
        <dbReference type="Proteomes" id="UP000000844"/>
    </source>
</evidence>
<dbReference type="Pfam" id="PF03534">
    <property type="entry name" value="SpvB"/>
    <property type="match status" value="1"/>
</dbReference>
<dbReference type="InterPro" id="IPR022044">
    <property type="entry name" value="TcdB_toxin_mid/C"/>
</dbReference>
<feature type="region of interest" description="Disordered" evidence="4">
    <location>
        <begin position="2097"/>
        <end position="2459"/>
    </location>
</feature>
<keyword evidence="8" id="KW-1185">Reference proteome</keyword>
<dbReference type="InterPro" id="IPR022045">
    <property type="entry name" value="TcdB_toxin_mid/N"/>
</dbReference>
<dbReference type="NCBIfam" id="TIGR03696">
    <property type="entry name" value="Rhs_assc_core"/>
    <property type="match status" value="1"/>
</dbReference>
<dbReference type="InterPro" id="IPR028994">
    <property type="entry name" value="Integrin_alpha_N"/>
</dbReference>
<name>D3Q1Y1_STANL</name>
<dbReference type="STRING" id="446470.Snas_2155"/>
<feature type="domain" description="Insecticide toxin TcdB middle/C-terminal" evidence="5">
    <location>
        <begin position="807"/>
        <end position="912"/>
    </location>
</feature>
<dbReference type="HOGENOM" id="CLU_000672_1_0_11"/>
<dbReference type="GO" id="GO:0005737">
    <property type="term" value="C:cytoplasm"/>
    <property type="evidence" value="ECO:0007669"/>
    <property type="project" value="InterPro"/>
</dbReference>
<dbReference type="Gene3D" id="2.180.10.10">
    <property type="entry name" value="RHS repeat-associated core"/>
    <property type="match status" value="1"/>
</dbReference>
<comment type="subcellular location">
    <subcellularLocation>
        <location evidence="1">Secreted</location>
    </subcellularLocation>
</comment>
<feature type="compositionally biased region" description="Gly residues" evidence="4">
    <location>
        <begin position="2135"/>
        <end position="2159"/>
    </location>
</feature>
<dbReference type="EMBL" id="CP001778">
    <property type="protein sequence ID" value="ADD41848.1"/>
    <property type="molecule type" value="Genomic_DNA"/>
</dbReference>
<dbReference type="InterPro" id="IPR003284">
    <property type="entry name" value="Sal_SpvB"/>
</dbReference>
<feature type="compositionally biased region" description="Gly residues" evidence="4">
    <location>
        <begin position="2302"/>
        <end position="2328"/>
    </location>
</feature>
<evidence type="ECO:0000259" key="5">
    <source>
        <dbReference type="Pfam" id="PF12255"/>
    </source>
</evidence>